<keyword evidence="1" id="KW-0521">NADP</keyword>
<dbReference type="SUPFAM" id="SSF51735">
    <property type="entry name" value="NAD(P)-binding Rossmann-fold domains"/>
    <property type="match status" value="1"/>
</dbReference>
<dbReference type="PANTHER" id="PTHR44154:SF1">
    <property type="entry name" value="QUINONE OXIDOREDUCTASE"/>
    <property type="match status" value="1"/>
</dbReference>
<dbReference type="Pfam" id="PF13602">
    <property type="entry name" value="ADH_zinc_N_2"/>
    <property type="match status" value="1"/>
</dbReference>
<dbReference type="SMART" id="SM00829">
    <property type="entry name" value="PKS_ER"/>
    <property type="match status" value="1"/>
</dbReference>
<organism evidence="3 4">
    <name type="scientific">Streptomyces oryzae</name>
    <dbReference type="NCBI Taxonomy" id="1434886"/>
    <lineage>
        <taxon>Bacteria</taxon>
        <taxon>Bacillati</taxon>
        <taxon>Actinomycetota</taxon>
        <taxon>Actinomycetes</taxon>
        <taxon>Kitasatosporales</taxon>
        <taxon>Streptomycetaceae</taxon>
        <taxon>Streptomyces</taxon>
    </lineage>
</organism>
<dbReference type="CDD" id="cd05289">
    <property type="entry name" value="MDR_like_2"/>
    <property type="match status" value="1"/>
</dbReference>
<proteinExistence type="predicted"/>
<name>A0ABS3XKG5_9ACTN</name>
<dbReference type="InterPro" id="IPR011032">
    <property type="entry name" value="GroES-like_sf"/>
</dbReference>
<dbReference type="PANTHER" id="PTHR44154">
    <property type="entry name" value="QUINONE OXIDOREDUCTASE"/>
    <property type="match status" value="1"/>
</dbReference>
<evidence type="ECO:0000313" key="4">
    <source>
        <dbReference type="Proteomes" id="UP001519064"/>
    </source>
</evidence>
<dbReference type="InterPro" id="IPR051603">
    <property type="entry name" value="Zinc-ADH_QOR/CCCR"/>
</dbReference>
<dbReference type="InterPro" id="IPR013154">
    <property type="entry name" value="ADH-like_N"/>
</dbReference>
<keyword evidence="4" id="KW-1185">Reference proteome</keyword>
<dbReference type="InterPro" id="IPR036291">
    <property type="entry name" value="NAD(P)-bd_dom_sf"/>
</dbReference>
<dbReference type="Gene3D" id="3.40.50.720">
    <property type="entry name" value="NAD(P)-binding Rossmann-like Domain"/>
    <property type="match status" value="1"/>
</dbReference>
<dbReference type="EMBL" id="JADKMA010000221">
    <property type="protein sequence ID" value="MBO8195818.1"/>
    <property type="molecule type" value="Genomic_DNA"/>
</dbReference>
<dbReference type="InterPro" id="IPR020843">
    <property type="entry name" value="ER"/>
</dbReference>
<protein>
    <submittedName>
        <fullName evidence="3">NADP-dependent oxidoreductase</fullName>
    </submittedName>
</protein>
<evidence type="ECO:0000259" key="2">
    <source>
        <dbReference type="SMART" id="SM00829"/>
    </source>
</evidence>
<accession>A0ABS3XKG5</accession>
<evidence type="ECO:0000256" key="1">
    <source>
        <dbReference type="ARBA" id="ARBA00022857"/>
    </source>
</evidence>
<dbReference type="SUPFAM" id="SSF50129">
    <property type="entry name" value="GroES-like"/>
    <property type="match status" value="1"/>
</dbReference>
<dbReference type="RefSeq" id="WP_209243037.1">
    <property type="nucleotide sequence ID" value="NZ_JADKMA010000221.1"/>
</dbReference>
<sequence length="311" mass="31918">MPFTTHAMAFDRFGAADVLAPREVELPDPGPGQVRIAVRTAAVNPLDCKIRSGAMQELFPLPLPHVPGLEAAGVVESVGPEAGELAVGDEVFGWTLTGSYAGHALAEAGGLARRPHQLGWAEAAAVPTAAGTALRCFRLLALKPGETLLVHAAAGGVGTLALQLAAARGIRVIGTASEPNHAYVRELGAVPVAYGEGLAERVRAVAPQGVDAALDGAGRGGAIEASIELTGGTERVVTMTHPAEAARHGVRFAESEASPDPAGALAEASALHMADGLRLPVHRLYPLAEAAYAMRESEAGHVRGKLVLVVR</sequence>
<dbReference type="Proteomes" id="UP001519064">
    <property type="component" value="Unassembled WGS sequence"/>
</dbReference>
<evidence type="ECO:0000313" key="3">
    <source>
        <dbReference type="EMBL" id="MBO8195818.1"/>
    </source>
</evidence>
<dbReference type="Pfam" id="PF08240">
    <property type="entry name" value="ADH_N"/>
    <property type="match status" value="1"/>
</dbReference>
<gene>
    <name evidence="3" type="ORF">ITI46_29830</name>
</gene>
<reference evidence="3 4" key="1">
    <citation type="submission" date="2020-11" db="EMBL/GenBank/DDBJ databases">
        <title>Streptomyces spirodelae sp. nov., isolated from duckweed.</title>
        <authorList>
            <person name="Saimee Y."/>
            <person name="Duangmal K."/>
        </authorList>
    </citation>
    <scope>NUCLEOTIDE SEQUENCE [LARGE SCALE GENOMIC DNA]</scope>
    <source>
        <strain evidence="3 4">S16-07</strain>
    </source>
</reference>
<comment type="caution">
    <text evidence="3">The sequence shown here is derived from an EMBL/GenBank/DDBJ whole genome shotgun (WGS) entry which is preliminary data.</text>
</comment>
<dbReference type="Gene3D" id="3.90.180.10">
    <property type="entry name" value="Medium-chain alcohol dehydrogenases, catalytic domain"/>
    <property type="match status" value="1"/>
</dbReference>
<feature type="domain" description="Enoyl reductase (ER)" evidence="2">
    <location>
        <begin position="14"/>
        <end position="308"/>
    </location>
</feature>